<dbReference type="InterPro" id="IPR050655">
    <property type="entry name" value="Plant_B3_domain"/>
</dbReference>
<evidence type="ECO:0000256" key="2">
    <source>
        <dbReference type="ARBA" id="ARBA00023015"/>
    </source>
</evidence>
<organism evidence="7 8">
    <name type="scientific">Juglans regia</name>
    <name type="common">English walnut</name>
    <dbReference type="NCBI Taxonomy" id="51240"/>
    <lineage>
        <taxon>Eukaryota</taxon>
        <taxon>Viridiplantae</taxon>
        <taxon>Streptophyta</taxon>
        <taxon>Embryophyta</taxon>
        <taxon>Tracheophyta</taxon>
        <taxon>Spermatophyta</taxon>
        <taxon>Magnoliopsida</taxon>
        <taxon>eudicotyledons</taxon>
        <taxon>Gunneridae</taxon>
        <taxon>Pentapetalae</taxon>
        <taxon>rosids</taxon>
        <taxon>fabids</taxon>
        <taxon>Fagales</taxon>
        <taxon>Juglandaceae</taxon>
        <taxon>Juglans</taxon>
    </lineage>
</organism>
<protein>
    <submittedName>
        <fullName evidence="8">B3 domain-containing transcription factor VRN1-like</fullName>
    </submittedName>
</protein>
<dbReference type="GO" id="GO:0003677">
    <property type="term" value="F:DNA binding"/>
    <property type="evidence" value="ECO:0007669"/>
    <property type="project" value="UniProtKB-KW"/>
</dbReference>
<evidence type="ECO:0000256" key="6">
    <source>
        <dbReference type="SAM" id="MobiDB-lite"/>
    </source>
</evidence>
<dbReference type="SUPFAM" id="SSF101936">
    <property type="entry name" value="DNA-binding pseudobarrel domain"/>
    <property type="match status" value="2"/>
</dbReference>
<gene>
    <name evidence="8" type="primary">LOC108997225</name>
</gene>
<dbReference type="KEGG" id="jre:108997225"/>
<dbReference type="Proteomes" id="UP000235220">
    <property type="component" value="Chromosome 13"/>
</dbReference>
<dbReference type="AlphaFoldDB" id="A0A2I4FBE5"/>
<evidence type="ECO:0000313" key="8">
    <source>
        <dbReference type="RefSeq" id="XP_018828948.1"/>
    </source>
</evidence>
<proteinExistence type="predicted"/>
<dbReference type="CDD" id="cd10017">
    <property type="entry name" value="B3_DNA"/>
    <property type="match status" value="2"/>
</dbReference>
<dbReference type="InterPro" id="IPR015300">
    <property type="entry name" value="DNA-bd_pseudobarrel_sf"/>
</dbReference>
<evidence type="ECO:0000256" key="5">
    <source>
        <dbReference type="ARBA" id="ARBA00023242"/>
    </source>
</evidence>
<keyword evidence="7" id="KW-1185">Reference proteome</keyword>
<dbReference type="GO" id="GO:0005634">
    <property type="term" value="C:nucleus"/>
    <property type="evidence" value="ECO:0007669"/>
    <property type="project" value="UniProtKB-SubCell"/>
</dbReference>
<evidence type="ECO:0000256" key="1">
    <source>
        <dbReference type="ARBA" id="ARBA00004123"/>
    </source>
</evidence>
<reference evidence="8" key="1">
    <citation type="submission" date="2025-08" db="UniProtKB">
        <authorList>
            <consortium name="RefSeq"/>
        </authorList>
    </citation>
    <scope>IDENTIFICATION</scope>
    <source>
        <tissue evidence="8">Leaves</tissue>
    </source>
</reference>
<dbReference type="Gene3D" id="2.40.330.10">
    <property type="entry name" value="DNA-binding pseudobarrel domain"/>
    <property type="match status" value="2"/>
</dbReference>
<dbReference type="STRING" id="51240.A0A2I4FBE5"/>
<dbReference type="RefSeq" id="XP_018828948.1">
    <property type="nucleotide sequence ID" value="XM_018973403.2"/>
</dbReference>
<evidence type="ECO:0000256" key="4">
    <source>
        <dbReference type="ARBA" id="ARBA00023163"/>
    </source>
</evidence>
<dbReference type="Gramene" id="Jr13_27680_p1">
    <property type="protein sequence ID" value="cds.Jr13_27680_p1"/>
    <property type="gene ID" value="Jr13_27680"/>
</dbReference>
<name>A0A2I4FBE5_JUGRE</name>
<evidence type="ECO:0000256" key="3">
    <source>
        <dbReference type="ARBA" id="ARBA00023125"/>
    </source>
</evidence>
<comment type="subcellular location">
    <subcellularLocation>
        <location evidence="1">Nucleus</location>
    </subcellularLocation>
</comment>
<keyword evidence="2" id="KW-0805">Transcription regulation</keyword>
<dbReference type="InterPro" id="IPR003340">
    <property type="entry name" value="B3_DNA-bd"/>
</dbReference>
<accession>A0A2I4FBE5</accession>
<keyword evidence="3" id="KW-0238">DNA-binding</keyword>
<dbReference type="PANTHER" id="PTHR31920">
    <property type="entry name" value="B3 DOMAIN-CONTAINING"/>
    <property type="match status" value="1"/>
</dbReference>
<dbReference type="PROSITE" id="PS50863">
    <property type="entry name" value="B3"/>
    <property type="match status" value="2"/>
</dbReference>
<sequence>MPAKSKTRRTGVVSNGNRDHRPSSSQLSCRPSHFFKIILPSSMHDMKLSLPEKFVRQFGYELSTVAVLTVPNGCVWRVGLERADKKIWFREGWQDFVEYLSIQQGYFLVFKYKGNSSFHVLIFDMTATEIHYPSNGKDFKLKDLVDITECDGVKDSRQGGNAIENETPTADELSAKHGEDVEMNAVPPRGGNAVFREREREIEAATMFKTKNPYFFRILRPYNLNNSFLLLPTEFAKKYVIGLKIVKLQASDGRQWHCLVRGVKGAALPLRISKGWKTFCKDNQLNEGDICAFELIRRKLDAVLKVSKIMQDD</sequence>
<dbReference type="SMART" id="SM01019">
    <property type="entry name" value="B3"/>
    <property type="match status" value="2"/>
</dbReference>
<evidence type="ECO:0000313" key="7">
    <source>
        <dbReference type="Proteomes" id="UP000235220"/>
    </source>
</evidence>
<dbReference type="GeneID" id="108997225"/>
<dbReference type="PANTHER" id="PTHR31920:SF147">
    <property type="entry name" value="TF-B3 DOMAIN-CONTAINING PROTEIN"/>
    <property type="match status" value="1"/>
</dbReference>
<keyword evidence="4" id="KW-0804">Transcription</keyword>
<feature type="region of interest" description="Disordered" evidence="6">
    <location>
        <begin position="1"/>
        <end position="28"/>
    </location>
</feature>
<keyword evidence="5" id="KW-0539">Nucleus</keyword>
<dbReference type="OrthoDB" id="623918at2759"/>
<dbReference type="Pfam" id="PF02362">
    <property type="entry name" value="B3"/>
    <property type="match status" value="2"/>
</dbReference>